<dbReference type="Pfam" id="PF13302">
    <property type="entry name" value="Acetyltransf_3"/>
    <property type="match status" value="1"/>
</dbReference>
<dbReference type="InterPro" id="IPR016181">
    <property type="entry name" value="Acyl_CoA_acyltransferase"/>
</dbReference>
<evidence type="ECO:0000259" key="2">
    <source>
        <dbReference type="PROSITE" id="PS51186"/>
    </source>
</evidence>
<name>A0A261RFW2_9BORD</name>
<accession>A0A261RFW2</accession>
<evidence type="ECO:0000256" key="1">
    <source>
        <dbReference type="SAM" id="MobiDB-lite"/>
    </source>
</evidence>
<protein>
    <submittedName>
        <fullName evidence="3">GNAT family N-acetyltransferase</fullName>
    </submittedName>
</protein>
<dbReference type="InterPro" id="IPR051908">
    <property type="entry name" value="Ribosomal_N-acetyltransferase"/>
</dbReference>
<proteinExistence type="predicted"/>
<dbReference type="OrthoDB" id="5295305at2"/>
<sequence length="244" mass="27607">MTRINDYGQSIGDPLPGWTPRPRPPATPMQGRYCRIEPLDPARHGDDLYHAYSQAPDGRLWTYLSSEPFPDRASFDAYLEKAAASTDPLHHAIIDRATGKAIGSAALMRLDPANGVIEVGHVTYSPLLQRTAHATEAQYLFMKRIFDELGYRRYEWKCDSLNEPSRKAAVRYGFTFEGIFRQAVVYKGRTRDTAWFSMLDGEWATLRTGYEAWLAPDNFDAQGRQRRTLAACLGREHATSTSLE</sequence>
<keyword evidence="4" id="KW-1185">Reference proteome</keyword>
<organism evidence="3 4">
    <name type="scientific">Bordetella genomosp. 9</name>
    <dbReference type="NCBI Taxonomy" id="1416803"/>
    <lineage>
        <taxon>Bacteria</taxon>
        <taxon>Pseudomonadati</taxon>
        <taxon>Pseudomonadota</taxon>
        <taxon>Betaproteobacteria</taxon>
        <taxon>Burkholderiales</taxon>
        <taxon>Alcaligenaceae</taxon>
        <taxon>Bordetella</taxon>
    </lineage>
</organism>
<dbReference type="GO" id="GO:0008999">
    <property type="term" value="F:protein-N-terminal-alanine acetyltransferase activity"/>
    <property type="evidence" value="ECO:0007669"/>
    <property type="project" value="TreeGrafter"/>
</dbReference>
<dbReference type="PANTHER" id="PTHR43441:SF2">
    <property type="entry name" value="FAMILY ACETYLTRANSFERASE, PUTATIVE (AFU_ORTHOLOGUE AFUA_7G00850)-RELATED"/>
    <property type="match status" value="1"/>
</dbReference>
<gene>
    <name evidence="3" type="ORF">CAL26_10935</name>
</gene>
<dbReference type="PROSITE" id="PS51186">
    <property type="entry name" value="GNAT"/>
    <property type="match status" value="1"/>
</dbReference>
<dbReference type="EMBL" id="NEVJ01000002">
    <property type="protein sequence ID" value="OZI23916.1"/>
    <property type="molecule type" value="Genomic_DNA"/>
</dbReference>
<evidence type="ECO:0000313" key="3">
    <source>
        <dbReference type="EMBL" id="OZI23916.1"/>
    </source>
</evidence>
<evidence type="ECO:0000313" key="4">
    <source>
        <dbReference type="Proteomes" id="UP000216857"/>
    </source>
</evidence>
<dbReference type="GO" id="GO:1990189">
    <property type="term" value="F:protein N-terminal-serine acetyltransferase activity"/>
    <property type="evidence" value="ECO:0007669"/>
    <property type="project" value="TreeGrafter"/>
</dbReference>
<dbReference type="Proteomes" id="UP000216857">
    <property type="component" value="Unassembled WGS sequence"/>
</dbReference>
<dbReference type="InterPro" id="IPR000182">
    <property type="entry name" value="GNAT_dom"/>
</dbReference>
<feature type="compositionally biased region" description="Pro residues" evidence="1">
    <location>
        <begin position="17"/>
        <end position="27"/>
    </location>
</feature>
<reference evidence="3" key="1">
    <citation type="submission" date="2017-05" db="EMBL/GenBank/DDBJ databases">
        <title>Complete and WGS of Bordetella genogroups.</title>
        <authorList>
            <person name="Spilker T."/>
            <person name="Lipuma J."/>
        </authorList>
    </citation>
    <scope>NUCLEOTIDE SEQUENCE</scope>
    <source>
        <strain evidence="3">AU21707</strain>
    </source>
</reference>
<feature type="domain" description="N-acetyltransferase" evidence="2">
    <location>
        <begin position="34"/>
        <end position="192"/>
    </location>
</feature>
<dbReference type="RefSeq" id="WP_094846874.1">
    <property type="nucleotide sequence ID" value="NZ_NEVJ01000002.1"/>
</dbReference>
<comment type="caution">
    <text evidence="3">The sequence shown here is derived from an EMBL/GenBank/DDBJ whole genome shotgun (WGS) entry which is preliminary data.</text>
</comment>
<dbReference type="SUPFAM" id="SSF55729">
    <property type="entry name" value="Acyl-CoA N-acyltransferases (Nat)"/>
    <property type="match status" value="1"/>
</dbReference>
<dbReference type="FunFam" id="3.40.630.30:FF:000047">
    <property type="entry name" value="Acetyltransferase, GNAT family"/>
    <property type="match status" value="1"/>
</dbReference>
<dbReference type="PANTHER" id="PTHR43441">
    <property type="entry name" value="RIBOSOMAL-PROTEIN-SERINE ACETYLTRANSFERASE"/>
    <property type="match status" value="1"/>
</dbReference>
<feature type="region of interest" description="Disordered" evidence="1">
    <location>
        <begin position="1"/>
        <end position="29"/>
    </location>
</feature>
<dbReference type="AlphaFoldDB" id="A0A261RFW2"/>
<dbReference type="Gene3D" id="3.40.630.30">
    <property type="match status" value="1"/>
</dbReference>